<proteinExistence type="inferred from homology"/>
<dbReference type="NCBIfam" id="TIGR00543">
    <property type="entry name" value="isochor_syn"/>
    <property type="match status" value="1"/>
</dbReference>
<evidence type="ECO:0000313" key="8">
    <source>
        <dbReference type="EMBL" id="RPA56969.1"/>
    </source>
</evidence>
<evidence type="ECO:0000256" key="6">
    <source>
        <dbReference type="SAM" id="MobiDB-lite"/>
    </source>
</evidence>
<dbReference type="AlphaFoldDB" id="A0A3N4G1Z1"/>
<evidence type="ECO:0000256" key="3">
    <source>
        <dbReference type="ARBA" id="ARBA00012824"/>
    </source>
</evidence>
<reference evidence="8 9" key="1">
    <citation type="submission" date="2018-11" db="EMBL/GenBank/DDBJ databases">
        <title>Draft genome sequence of Gordonia sp. RS15-1S isolated from rice stems.</title>
        <authorList>
            <person name="Muangham S."/>
        </authorList>
    </citation>
    <scope>NUCLEOTIDE SEQUENCE [LARGE SCALE GENOMIC DNA]</scope>
    <source>
        <strain evidence="8 9">RS15-1S</strain>
    </source>
</reference>
<dbReference type="EMBL" id="RKMH01000020">
    <property type="protein sequence ID" value="RPA56969.1"/>
    <property type="molecule type" value="Genomic_DNA"/>
</dbReference>
<dbReference type="Gene3D" id="3.60.120.10">
    <property type="entry name" value="Anthranilate synthase"/>
    <property type="match status" value="1"/>
</dbReference>
<feature type="domain" description="Chorismate-utilising enzyme C-terminal" evidence="7">
    <location>
        <begin position="98"/>
        <end position="352"/>
    </location>
</feature>
<dbReference type="PANTHER" id="PTHR42839">
    <property type="entry name" value="ISOCHORISMATE SYNTHASE ENTC"/>
    <property type="match status" value="1"/>
</dbReference>
<keyword evidence="4 8" id="KW-0413">Isomerase</keyword>
<dbReference type="InterPro" id="IPR005801">
    <property type="entry name" value="ADC_synthase"/>
</dbReference>
<keyword evidence="9" id="KW-1185">Reference proteome</keyword>
<organism evidence="8 9">
    <name type="scientific">Gordonia oryzae</name>
    <dbReference type="NCBI Taxonomy" id="2487349"/>
    <lineage>
        <taxon>Bacteria</taxon>
        <taxon>Bacillati</taxon>
        <taxon>Actinomycetota</taxon>
        <taxon>Actinomycetes</taxon>
        <taxon>Mycobacteriales</taxon>
        <taxon>Gordoniaceae</taxon>
        <taxon>Gordonia</taxon>
    </lineage>
</organism>
<dbReference type="Proteomes" id="UP000267536">
    <property type="component" value="Unassembled WGS sequence"/>
</dbReference>
<dbReference type="InterPro" id="IPR004561">
    <property type="entry name" value="IsoChor_synthase"/>
</dbReference>
<sequence>MSGKPVTDVGTGPAPFVLSRPHGVVRAEGIGRRFTAVSDAVSALRSGAADAVVGALPFDPTDPAALFAPGRLHREQALGGRAPVRHSLTHLVEIPDAATHRERVRRAVAAIHAGDVDKVVLARTVGAMLDSPIGIGVLLDALAHGNSEHNAFAVDTGHSWLLGASPELLLHKSGREVTCHPYAGSAPRSSDPEADREARDELAASGKDHREHAFVVEHLRERLAPISEELSVATRPQLLSTGEMWHLATPIRARLADPDVGALDLALRLSPTPAVCGTPTETAAQFIRDHEEPRGLYAGAVGWADAQGNGEWMVTIRCLELNADRQTFRTWAGGGIVADSDPDAELAETTAKLRTVLRALGVDAR</sequence>
<dbReference type="OrthoDB" id="9806579at2"/>
<dbReference type="InterPro" id="IPR015890">
    <property type="entry name" value="Chorismate_C"/>
</dbReference>
<accession>A0A3N4G1Z1</accession>
<comment type="similarity">
    <text evidence="2">Belongs to the isochorismate synthase family.</text>
</comment>
<name>A0A3N4G1Z1_9ACTN</name>
<evidence type="ECO:0000256" key="4">
    <source>
        <dbReference type="ARBA" id="ARBA00023235"/>
    </source>
</evidence>
<dbReference type="Pfam" id="PF00425">
    <property type="entry name" value="Chorismate_bind"/>
    <property type="match status" value="1"/>
</dbReference>
<dbReference type="GO" id="GO:0009697">
    <property type="term" value="P:salicylic acid biosynthetic process"/>
    <property type="evidence" value="ECO:0007669"/>
    <property type="project" value="TreeGrafter"/>
</dbReference>
<comment type="caution">
    <text evidence="8">The sequence shown here is derived from an EMBL/GenBank/DDBJ whole genome shotgun (WGS) entry which is preliminary data.</text>
</comment>
<evidence type="ECO:0000256" key="5">
    <source>
        <dbReference type="ARBA" id="ARBA00041564"/>
    </source>
</evidence>
<evidence type="ECO:0000259" key="7">
    <source>
        <dbReference type="Pfam" id="PF00425"/>
    </source>
</evidence>
<feature type="region of interest" description="Disordered" evidence="6">
    <location>
        <begin position="181"/>
        <end position="207"/>
    </location>
</feature>
<comment type="catalytic activity">
    <reaction evidence="1">
        <text>chorismate = isochorismate</text>
        <dbReference type="Rhea" id="RHEA:18985"/>
        <dbReference type="ChEBI" id="CHEBI:29748"/>
        <dbReference type="ChEBI" id="CHEBI:29780"/>
        <dbReference type="EC" id="5.4.4.2"/>
    </reaction>
</comment>
<dbReference type="EC" id="5.4.4.2" evidence="3"/>
<evidence type="ECO:0000313" key="9">
    <source>
        <dbReference type="Proteomes" id="UP000267536"/>
    </source>
</evidence>
<dbReference type="GO" id="GO:0008909">
    <property type="term" value="F:isochorismate synthase activity"/>
    <property type="evidence" value="ECO:0007669"/>
    <property type="project" value="UniProtKB-EC"/>
</dbReference>
<dbReference type="PANTHER" id="PTHR42839:SF2">
    <property type="entry name" value="ISOCHORISMATE SYNTHASE ENTC"/>
    <property type="match status" value="1"/>
</dbReference>
<evidence type="ECO:0000256" key="2">
    <source>
        <dbReference type="ARBA" id="ARBA00005297"/>
    </source>
</evidence>
<feature type="compositionally biased region" description="Basic and acidic residues" evidence="6">
    <location>
        <begin position="190"/>
        <end position="207"/>
    </location>
</feature>
<dbReference type="RefSeq" id="WP_123932636.1">
    <property type="nucleotide sequence ID" value="NZ_JBPSDP010000014.1"/>
</dbReference>
<gene>
    <name evidence="8" type="ORF">EF294_19820</name>
</gene>
<dbReference type="SUPFAM" id="SSF56322">
    <property type="entry name" value="ADC synthase"/>
    <property type="match status" value="1"/>
</dbReference>
<evidence type="ECO:0000256" key="1">
    <source>
        <dbReference type="ARBA" id="ARBA00000799"/>
    </source>
</evidence>
<protein>
    <recommendedName>
        <fullName evidence="3">isochorismate synthase</fullName>
        <ecNumber evidence="3">5.4.4.2</ecNumber>
    </recommendedName>
    <alternativeName>
        <fullName evidence="5">Isochorismate mutase</fullName>
    </alternativeName>
</protein>